<dbReference type="EC" id="2.4.1.182" evidence="2 10"/>
<gene>
    <name evidence="11" type="primary">lpxB</name>
    <name evidence="11" type="ORF">K8V47_01340</name>
</gene>
<dbReference type="EMBL" id="DYXT01000011">
    <property type="protein sequence ID" value="HJE38396.1"/>
    <property type="molecule type" value="Genomic_DNA"/>
</dbReference>
<reference evidence="11" key="2">
    <citation type="submission" date="2021-09" db="EMBL/GenBank/DDBJ databases">
        <authorList>
            <person name="Gilroy R."/>
        </authorList>
    </citation>
    <scope>NUCLEOTIDE SEQUENCE</scope>
    <source>
        <strain evidence="11">4100</strain>
    </source>
</reference>
<evidence type="ECO:0000313" key="12">
    <source>
        <dbReference type="Proteomes" id="UP000711407"/>
    </source>
</evidence>
<keyword evidence="7 11" id="KW-0808">Transferase</keyword>
<keyword evidence="4" id="KW-0444">Lipid biosynthesis</keyword>
<evidence type="ECO:0000256" key="6">
    <source>
        <dbReference type="ARBA" id="ARBA00022676"/>
    </source>
</evidence>
<evidence type="ECO:0000256" key="3">
    <source>
        <dbReference type="ARBA" id="ARBA00020902"/>
    </source>
</evidence>
<accession>A0A921JHD6</accession>
<organism evidence="11 12">
    <name type="scientific">Candidatus Amulumruptor caecigallinarius</name>
    <dbReference type="NCBI Taxonomy" id="2109911"/>
    <lineage>
        <taxon>Bacteria</taxon>
        <taxon>Pseudomonadati</taxon>
        <taxon>Bacteroidota</taxon>
        <taxon>Bacteroidia</taxon>
        <taxon>Bacteroidales</taxon>
        <taxon>Muribaculaceae</taxon>
        <taxon>Candidatus Amulumruptor</taxon>
    </lineage>
</organism>
<comment type="function">
    <text evidence="1">Condensation of UDP-2,3-diacylglucosamine and 2,3-diacylglucosamine-1-phosphate to form lipid A disaccharide, a precursor of lipid A, a phosphorylated glycolipid that anchors the lipopolysaccharide to the outer membrane of the cell.</text>
</comment>
<keyword evidence="8" id="KW-0443">Lipid metabolism</keyword>
<keyword evidence="6 11" id="KW-0328">Glycosyltransferase</keyword>
<dbReference type="Pfam" id="PF02684">
    <property type="entry name" value="LpxB"/>
    <property type="match status" value="1"/>
</dbReference>
<evidence type="ECO:0000256" key="7">
    <source>
        <dbReference type="ARBA" id="ARBA00022679"/>
    </source>
</evidence>
<dbReference type="NCBIfam" id="TIGR00215">
    <property type="entry name" value="lpxB"/>
    <property type="match status" value="1"/>
</dbReference>
<dbReference type="AlphaFoldDB" id="A0A921JHD6"/>
<evidence type="ECO:0000256" key="5">
    <source>
        <dbReference type="ARBA" id="ARBA00022556"/>
    </source>
</evidence>
<dbReference type="GO" id="GO:0009245">
    <property type="term" value="P:lipid A biosynthetic process"/>
    <property type="evidence" value="ECO:0007669"/>
    <property type="project" value="UniProtKB-UniRule"/>
</dbReference>
<dbReference type="GO" id="GO:0005543">
    <property type="term" value="F:phospholipid binding"/>
    <property type="evidence" value="ECO:0007669"/>
    <property type="project" value="TreeGrafter"/>
</dbReference>
<dbReference type="Proteomes" id="UP000711407">
    <property type="component" value="Unassembled WGS sequence"/>
</dbReference>
<dbReference type="SUPFAM" id="SSF53756">
    <property type="entry name" value="UDP-Glycosyltransferase/glycogen phosphorylase"/>
    <property type="match status" value="1"/>
</dbReference>
<evidence type="ECO:0000256" key="4">
    <source>
        <dbReference type="ARBA" id="ARBA00022516"/>
    </source>
</evidence>
<dbReference type="PANTHER" id="PTHR30372:SF4">
    <property type="entry name" value="LIPID-A-DISACCHARIDE SYNTHASE, MITOCHONDRIAL-RELATED"/>
    <property type="match status" value="1"/>
</dbReference>
<dbReference type="GO" id="GO:0008915">
    <property type="term" value="F:lipid-A-disaccharide synthase activity"/>
    <property type="evidence" value="ECO:0007669"/>
    <property type="project" value="UniProtKB-UniRule"/>
</dbReference>
<sequence length="378" mass="40803">MRYFISAGEASGDLHAAALIGAFRSVDEGACFSFLGGDRMAAAAGTAPMVHIRDMAYMGFSEVLRHLPDIRANLRVAIDAVRSQSMRPDAVVLVDYPSFNLKIAREAYRLGIPVFYYIPPKVWAWKEWRVKSIRRYCSDVFCILPFEPDFYSRHGMTVAYVGNPSVEEVDAALPSLVAVPSDKPLLALVPGSRMGEIRNNLPVMLEAASMFAGSLTPAIAGAPGIPADFYESLAPSIPVHYDASLGLMSSASVALVTSGTATLECALVGTPQVACYRANGSRISYEIMRRLLKIPYVTLPNLIMGEEIIPEMLLHNCIPDRVAAALAALLPGSRERDVMVGNYARMRTRLGDATPALSAARAIVRRIAPTGTPGVTPT</sequence>
<evidence type="ECO:0000313" key="11">
    <source>
        <dbReference type="EMBL" id="HJE38396.1"/>
    </source>
</evidence>
<proteinExistence type="predicted"/>
<name>A0A921JHD6_9BACT</name>
<evidence type="ECO:0000256" key="10">
    <source>
        <dbReference type="NCBIfam" id="TIGR00215"/>
    </source>
</evidence>
<dbReference type="GO" id="GO:0016020">
    <property type="term" value="C:membrane"/>
    <property type="evidence" value="ECO:0007669"/>
    <property type="project" value="GOC"/>
</dbReference>
<evidence type="ECO:0000256" key="1">
    <source>
        <dbReference type="ARBA" id="ARBA00002056"/>
    </source>
</evidence>
<evidence type="ECO:0000256" key="2">
    <source>
        <dbReference type="ARBA" id="ARBA00012687"/>
    </source>
</evidence>
<dbReference type="InterPro" id="IPR003835">
    <property type="entry name" value="Glyco_trans_19"/>
</dbReference>
<comment type="catalytic activity">
    <reaction evidence="9">
        <text>a lipid X + a UDP-2-N,3-O-bis[(3R)-3-hydroxyacyl]-alpha-D-glucosamine = a lipid A disaccharide + UDP + H(+)</text>
        <dbReference type="Rhea" id="RHEA:67828"/>
        <dbReference type="ChEBI" id="CHEBI:15378"/>
        <dbReference type="ChEBI" id="CHEBI:58223"/>
        <dbReference type="ChEBI" id="CHEBI:137748"/>
        <dbReference type="ChEBI" id="CHEBI:176338"/>
        <dbReference type="ChEBI" id="CHEBI:176343"/>
        <dbReference type="EC" id="2.4.1.182"/>
    </reaction>
</comment>
<evidence type="ECO:0000256" key="9">
    <source>
        <dbReference type="ARBA" id="ARBA00048975"/>
    </source>
</evidence>
<dbReference type="PANTHER" id="PTHR30372">
    <property type="entry name" value="LIPID-A-DISACCHARIDE SYNTHASE"/>
    <property type="match status" value="1"/>
</dbReference>
<keyword evidence="5" id="KW-0441">Lipid A biosynthesis</keyword>
<evidence type="ECO:0000256" key="8">
    <source>
        <dbReference type="ARBA" id="ARBA00023098"/>
    </source>
</evidence>
<reference evidence="11" key="1">
    <citation type="journal article" date="2021" name="PeerJ">
        <title>Extensive microbial diversity within the chicken gut microbiome revealed by metagenomics and culture.</title>
        <authorList>
            <person name="Gilroy R."/>
            <person name="Ravi A."/>
            <person name="Getino M."/>
            <person name="Pursley I."/>
            <person name="Horton D.L."/>
            <person name="Alikhan N.F."/>
            <person name="Baker D."/>
            <person name="Gharbi K."/>
            <person name="Hall N."/>
            <person name="Watson M."/>
            <person name="Adriaenssens E.M."/>
            <person name="Foster-Nyarko E."/>
            <person name="Jarju S."/>
            <person name="Secka A."/>
            <person name="Antonio M."/>
            <person name="Oren A."/>
            <person name="Chaudhuri R.R."/>
            <person name="La Ragione R."/>
            <person name="Hildebrand F."/>
            <person name="Pallen M.J."/>
        </authorList>
    </citation>
    <scope>NUCLEOTIDE SEQUENCE</scope>
    <source>
        <strain evidence="11">4100</strain>
    </source>
</reference>
<comment type="caution">
    <text evidence="11">The sequence shown here is derived from an EMBL/GenBank/DDBJ whole genome shotgun (WGS) entry which is preliminary data.</text>
</comment>
<protein>
    <recommendedName>
        <fullName evidence="3 10">Lipid-A-disaccharide synthase</fullName>
        <ecNumber evidence="2 10">2.4.1.182</ecNumber>
    </recommendedName>
</protein>